<organism evidence="2 3">
    <name type="scientific">Sporosarcina gallistercoris</name>
    <dbReference type="NCBI Taxonomy" id="2762245"/>
    <lineage>
        <taxon>Bacteria</taxon>
        <taxon>Bacillati</taxon>
        <taxon>Bacillota</taxon>
        <taxon>Bacilli</taxon>
        <taxon>Bacillales</taxon>
        <taxon>Caryophanaceae</taxon>
        <taxon>Sporosarcina</taxon>
    </lineage>
</organism>
<sequence length="82" mass="8612">MSNVPIREKVKRIAEAAKDGESYSESSKSAGMLFFYSIFGIAMLFLIALTIGLAQGGHYIGSAICLVAGGGLGFILLKLARA</sequence>
<feature type="transmembrane region" description="Helical" evidence="1">
    <location>
        <begin position="59"/>
        <end position="80"/>
    </location>
</feature>
<evidence type="ECO:0000256" key="1">
    <source>
        <dbReference type="SAM" id="Phobius"/>
    </source>
</evidence>
<protein>
    <submittedName>
        <fullName evidence="2">Uncharacterized protein</fullName>
    </submittedName>
</protein>
<accession>A0ABR8PKI1</accession>
<evidence type="ECO:0000313" key="2">
    <source>
        <dbReference type="EMBL" id="MBD7908662.1"/>
    </source>
</evidence>
<dbReference type="RefSeq" id="WP_191690038.1">
    <property type="nucleotide sequence ID" value="NZ_JACSQY010000007.1"/>
</dbReference>
<gene>
    <name evidence="2" type="ORF">H9659_10005</name>
</gene>
<evidence type="ECO:0000313" key="3">
    <source>
        <dbReference type="Proteomes" id="UP000659496"/>
    </source>
</evidence>
<keyword evidence="1" id="KW-0472">Membrane</keyword>
<keyword evidence="1" id="KW-1133">Transmembrane helix</keyword>
<feature type="transmembrane region" description="Helical" evidence="1">
    <location>
        <begin position="33"/>
        <end position="53"/>
    </location>
</feature>
<comment type="caution">
    <text evidence="2">The sequence shown here is derived from an EMBL/GenBank/DDBJ whole genome shotgun (WGS) entry which is preliminary data.</text>
</comment>
<keyword evidence="1" id="KW-0812">Transmembrane</keyword>
<reference evidence="2 3" key="1">
    <citation type="submission" date="2020-08" db="EMBL/GenBank/DDBJ databases">
        <title>A Genomic Blueprint of the Chicken Gut Microbiome.</title>
        <authorList>
            <person name="Gilroy R."/>
            <person name="Ravi A."/>
            <person name="Getino M."/>
            <person name="Pursley I."/>
            <person name="Horton D.L."/>
            <person name="Alikhan N.-F."/>
            <person name="Baker D."/>
            <person name="Gharbi K."/>
            <person name="Hall N."/>
            <person name="Watson M."/>
            <person name="Adriaenssens E.M."/>
            <person name="Foster-Nyarko E."/>
            <person name="Jarju S."/>
            <person name="Secka A."/>
            <person name="Antonio M."/>
            <person name="Oren A."/>
            <person name="Chaudhuri R."/>
            <person name="La Ragione R.M."/>
            <person name="Hildebrand F."/>
            <person name="Pallen M.J."/>
        </authorList>
    </citation>
    <scope>NUCLEOTIDE SEQUENCE [LARGE SCALE GENOMIC DNA]</scope>
    <source>
        <strain evidence="2 3">Sa3CUA8</strain>
    </source>
</reference>
<dbReference type="EMBL" id="JACSQY010000007">
    <property type="protein sequence ID" value="MBD7908662.1"/>
    <property type="molecule type" value="Genomic_DNA"/>
</dbReference>
<name>A0ABR8PKI1_9BACL</name>
<dbReference type="Proteomes" id="UP000659496">
    <property type="component" value="Unassembled WGS sequence"/>
</dbReference>
<proteinExistence type="predicted"/>
<keyword evidence="3" id="KW-1185">Reference proteome</keyword>